<keyword evidence="2" id="KW-0489">Methyltransferase</keyword>
<name>A0ABU0SSI3_9ACTN</name>
<dbReference type="Gene3D" id="3.40.50.150">
    <property type="entry name" value="Vaccinia Virus protein VP39"/>
    <property type="match status" value="1"/>
</dbReference>
<dbReference type="EMBL" id="JAUSZI010000002">
    <property type="protein sequence ID" value="MDQ1026525.1"/>
    <property type="molecule type" value="Genomic_DNA"/>
</dbReference>
<dbReference type="InterPro" id="IPR029063">
    <property type="entry name" value="SAM-dependent_MTases_sf"/>
</dbReference>
<keyword evidence="2" id="KW-0808">Transferase</keyword>
<dbReference type="Proteomes" id="UP001230328">
    <property type="component" value="Unassembled WGS sequence"/>
</dbReference>
<dbReference type="Pfam" id="PF08242">
    <property type="entry name" value="Methyltransf_12"/>
    <property type="match status" value="1"/>
</dbReference>
<feature type="domain" description="Methyltransferase type 12" evidence="1">
    <location>
        <begin position="26"/>
        <end position="129"/>
    </location>
</feature>
<dbReference type="GO" id="GO:0032259">
    <property type="term" value="P:methylation"/>
    <property type="evidence" value="ECO:0007669"/>
    <property type="project" value="UniProtKB-KW"/>
</dbReference>
<dbReference type="SUPFAM" id="SSF53335">
    <property type="entry name" value="S-adenosyl-L-methionine-dependent methyltransferases"/>
    <property type="match status" value="1"/>
</dbReference>
<sequence length="182" mass="18610">MTGSAVPERIRQAVAALDVRADDRLLEIGCGGGVAVGLVCALLTTGTITAVDRSATATARAARRNAGPVGDGRATIVTAAFTEPGLSAAGLAGRRFDKIFAIDVNLFWTGPARAELALAAHLLAPGGALHAFYEPPGGRLDGRLEERLDELTAKVTGTFEAGGFTAEVLRLPAPVVGIVGRP</sequence>
<protein>
    <submittedName>
        <fullName evidence="2">TPR repeat methyltransferase</fullName>
    </submittedName>
</protein>
<evidence type="ECO:0000313" key="2">
    <source>
        <dbReference type="EMBL" id="MDQ1026525.1"/>
    </source>
</evidence>
<organism evidence="2 3">
    <name type="scientific">Streptomyces umbrinus</name>
    <dbReference type="NCBI Taxonomy" id="67370"/>
    <lineage>
        <taxon>Bacteria</taxon>
        <taxon>Bacillati</taxon>
        <taxon>Actinomycetota</taxon>
        <taxon>Actinomycetes</taxon>
        <taxon>Kitasatosporales</taxon>
        <taxon>Streptomycetaceae</taxon>
        <taxon>Streptomyces</taxon>
        <taxon>Streptomyces phaeochromogenes group</taxon>
    </lineage>
</organism>
<evidence type="ECO:0000259" key="1">
    <source>
        <dbReference type="Pfam" id="PF08242"/>
    </source>
</evidence>
<dbReference type="GO" id="GO:0008168">
    <property type="term" value="F:methyltransferase activity"/>
    <property type="evidence" value="ECO:0007669"/>
    <property type="project" value="UniProtKB-KW"/>
</dbReference>
<comment type="caution">
    <text evidence="2">The sequence shown here is derived from an EMBL/GenBank/DDBJ whole genome shotgun (WGS) entry which is preliminary data.</text>
</comment>
<accession>A0ABU0SSI3</accession>
<gene>
    <name evidence="2" type="ORF">QF035_004107</name>
</gene>
<dbReference type="RefSeq" id="WP_307521852.1">
    <property type="nucleotide sequence ID" value="NZ_JAUSZI010000002.1"/>
</dbReference>
<proteinExistence type="predicted"/>
<evidence type="ECO:0000313" key="3">
    <source>
        <dbReference type="Proteomes" id="UP001230328"/>
    </source>
</evidence>
<keyword evidence="3" id="KW-1185">Reference proteome</keyword>
<reference evidence="2 3" key="1">
    <citation type="submission" date="2023-07" db="EMBL/GenBank/DDBJ databases">
        <title>Comparative genomics of wheat-associated soil bacteria to identify genetic determinants of phenazine resistance.</title>
        <authorList>
            <person name="Mouncey N."/>
        </authorList>
    </citation>
    <scope>NUCLEOTIDE SEQUENCE [LARGE SCALE GENOMIC DNA]</scope>
    <source>
        <strain evidence="2 3">V2I4</strain>
    </source>
</reference>
<dbReference type="InterPro" id="IPR013217">
    <property type="entry name" value="Methyltransf_12"/>
</dbReference>